<feature type="region of interest" description="Disordered" evidence="6">
    <location>
        <begin position="1"/>
        <end position="21"/>
    </location>
</feature>
<comment type="subcellular location">
    <subcellularLocation>
        <location evidence="1">Cell membrane</location>
        <topology evidence="1">Multi-pass membrane protein</topology>
    </subcellularLocation>
</comment>
<dbReference type="Proteomes" id="UP000540506">
    <property type="component" value="Unassembled WGS sequence"/>
</dbReference>
<dbReference type="Pfam" id="PF12698">
    <property type="entry name" value="ABC2_membrane_3"/>
    <property type="match status" value="1"/>
</dbReference>
<feature type="transmembrane region" description="Helical" evidence="7">
    <location>
        <begin position="349"/>
        <end position="371"/>
    </location>
</feature>
<keyword evidence="3 7" id="KW-0812">Transmembrane</keyword>
<sequence length="421" mass="43763">MSGVNGTSGMNGTNSVNGMNGQDIRLESRDAIILVARREWSTRIRAKAYRISLAVMVLAVVATSVIFHFVHTGGPSTQKVGLLRQDASLAAPLEAAGTASGQHVVTRTVSDQATGQAQVRDGQLNALVVSGPQGLQVTVNKSLDGTLRGVLGAVARERALDTQIAQLGGDPGQVVKAAGSATVQVSTLQPPKPARTQHLIVGIVAGFLIYLSLMTCGPMIAQGVVEEKSSRVVELLLATLRPWQLMAGKVLGIGLLGLVQVAVVGGAGVAAGKLTGTLSLSLGGSASAVLWAVVWYLAGFALYANLFAASGALVSRQEDLAGVQFPLIMPIMASWIIGISVLPGNPDNGLLAVLSMVPLFAPVLMPMRIALGVTPVWQSLTALLLTLVLAVLLIRFAARIYRNSVLRSGARVGWREALKAA</sequence>
<dbReference type="InterPro" id="IPR013525">
    <property type="entry name" value="ABC2_TM"/>
</dbReference>
<accession>A0A7W7VVW6</accession>
<dbReference type="EMBL" id="JACHJV010000001">
    <property type="protein sequence ID" value="MBB4923925.1"/>
    <property type="molecule type" value="Genomic_DNA"/>
</dbReference>
<keyword evidence="2" id="KW-1003">Cell membrane</keyword>
<evidence type="ECO:0000256" key="6">
    <source>
        <dbReference type="SAM" id="MobiDB-lite"/>
    </source>
</evidence>
<evidence type="ECO:0000313" key="9">
    <source>
        <dbReference type="EMBL" id="MBB4923925.1"/>
    </source>
</evidence>
<feature type="compositionally biased region" description="Polar residues" evidence="6">
    <location>
        <begin position="1"/>
        <end position="20"/>
    </location>
</feature>
<keyword evidence="4 7" id="KW-1133">Transmembrane helix</keyword>
<evidence type="ECO:0000256" key="3">
    <source>
        <dbReference type="ARBA" id="ARBA00022692"/>
    </source>
</evidence>
<evidence type="ECO:0000256" key="5">
    <source>
        <dbReference type="ARBA" id="ARBA00023136"/>
    </source>
</evidence>
<reference evidence="9 10" key="1">
    <citation type="submission" date="2020-08" db="EMBL/GenBank/DDBJ databases">
        <title>Sequencing the genomes of 1000 actinobacteria strains.</title>
        <authorList>
            <person name="Klenk H.-P."/>
        </authorList>
    </citation>
    <scope>NUCLEOTIDE SEQUENCE [LARGE SCALE GENOMIC DNA]</scope>
    <source>
        <strain evidence="9 10">DSM 41654</strain>
    </source>
</reference>
<keyword evidence="5 7" id="KW-0472">Membrane</keyword>
<organism evidence="9 10">
    <name type="scientific">Kitasatospora kifunensis</name>
    <name type="common">Streptomyces kifunensis</name>
    <dbReference type="NCBI Taxonomy" id="58351"/>
    <lineage>
        <taxon>Bacteria</taxon>
        <taxon>Bacillati</taxon>
        <taxon>Actinomycetota</taxon>
        <taxon>Actinomycetes</taxon>
        <taxon>Kitasatosporales</taxon>
        <taxon>Streptomycetaceae</taxon>
        <taxon>Kitasatospora</taxon>
    </lineage>
</organism>
<feature type="domain" description="ABC-2 type transporter transmembrane" evidence="8">
    <location>
        <begin position="51"/>
        <end position="394"/>
    </location>
</feature>
<comment type="caution">
    <text evidence="9">The sequence shown here is derived from an EMBL/GenBank/DDBJ whole genome shotgun (WGS) entry which is preliminary data.</text>
</comment>
<dbReference type="InterPro" id="IPR051449">
    <property type="entry name" value="ABC-2_transporter_component"/>
</dbReference>
<name>A0A7W7VVW6_KITKI</name>
<dbReference type="PANTHER" id="PTHR30294:SF29">
    <property type="entry name" value="MULTIDRUG ABC TRANSPORTER PERMEASE YBHS-RELATED"/>
    <property type="match status" value="1"/>
</dbReference>
<feature type="transmembrane region" description="Helical" evidence="7">
    <location>
        <begin position="48"/>
        <end position="70"/>
    </location>
</feature>
<proteinExistence type="predicted"/>
<feature type="transmembrane region" description="Helical" evidence="7">
    <location>
        <begin position="377"/>
        <end position="398"/>
    </location>
</feature>
<feature type="transmembrane region" description="Helical" evidence="7">
    <location>
        <begin position="323"/>
        <end position="342"/>
    </location>
</feature>
<evidence type="ECO:0000313" key="10">
    <source>
        <dbReference type="Proteomes" id="UP000540506"/>
    </source>
</evidence>
<gene>
    <name evidence="9" type="ORF">FHR34_002918</name>
</gene>
<feature type="transmembrane region" description="Helical" evidence="7">
    <location>
        <begin position="199"/>
        <end position="221"/>
    </location>
</feature>
<evidence type="ECO:0000256" key="2">
    <source>
        <dbReference type="ARBA" id="ARBA00022475"/>
    </source>
</evidence>
<evidence type="ECO:0000259" key="8">
    <source>
        <dbReference type="Pfam" id="PF12698"/>
    </source>
</evidence>
<dbReference type="AlphaFoldDB" id="A0A7W7VVW6"/>
<evidence type="ECO:0000256" key="1">
    <source>
        <dbReference type="ARBA" id="ARBA00004651"/>
    </source>
</evidence>
<dbReference type="GO" id="GO:0140359">
    <property type="term" value="F:ABC-type transporter activity"/>
    <property type="evidence" value="ECO:0007669"/>
    <property type="project" value="InterPro"/>
</dbReference>
<keyword evidence="10" id="KW-1185">Reference proteome</keyword>
<feature type="transmembrane region" description="Helical" evidence="7">
    <location>
        <begin position="250"/>
        <end position="270"/>
    </location>
</feature>
<dbReference type="PANTHER" id="PTHR30294">
    <property type="entry name" value="MEMBRANE COMPONENT OF ABC TRANSPORTER YHHJ-RELATED"/>
    <property type="match status" value="1"/>
</dbReference>
<dbReference type="GO" id="GO:0005886">
    <property type="term" value="C:plasma membrane"/>
    <property type="evidence" value="ECO:0007669"/>
    <property type="project" value="UniProtKB-SubCell"/>
</dbReference>
<evidence type="ECO:0000256" key="4">
    <source>
        <dbReference type="ARBA" id="ARBA00022989"/>
    </source>
</evidence>
<protein>
    <submittedName>
        <fullName evidence="9">ABC-2 type transport system permease protein</fullName>
    </submittedName>
</protein>
<dbReference type="RefSeq" id="WP_221521541.1">
    <property type="nucleotide sequence ID" value="NZ_JACHJV010000001.1"/>
</dbReference>
<evidence type="ECO:0000256" key="7">
    <source>
        <dbReference type="SAM" id="Phobius"/>
    </source>
</evidence>